<keyword evidence="6" id="KW-0472">Membrane</keyword>
<keyword evidence="2" id="KW-0808">Transferase</keyword>
<dbReference type="Gene3D" id="3.40.50.300">
    <property type="entry name" value="P-loop containing nucleotide triphosphate hydrolases"/>
    <property type="match status" value="1"/>
</dbReference>
<evidence type="ECO:0000256" key="4">
    <source>
        <dbReference type="ARBA" id="ARBA00022989"/>
    </source>
</evidence>
<dbReference type="PANTHER" id="PTHR12137:SF54">
    <property type="entry name" value="CARBOHYDRATE SULFOTRANSFERASE"/>
    <property type="match status" value="1"/>
</dbReference>
<proteinExistence type="predicted"/>
<keyword evidence="4" id="KW-1133">Transmembrane helix</keyword>
<dbReference type="EMBL" id="BNCI01000001">
    <property type="protein sequence ID" value="GHF11030.1"/>
    <property type="molecule type" value="Genomic_DNA"/>
</dbReference>
<dbReference type="GO" id="GO:0016051">
    <property type="term" value="P:carbohydrate biosynthetic process"/>
    <property type="evidence" value="ECO:0007669"/>
    <property type="project" value="InterPro"/>
</dbReference>
<dbReference type="InterPro" id="IPR005331">
    <property type="entry name" value="Sulfotransferase"/>
</dbReference>
<sequence length="218" mass="25247">MLPHHNIAYARIPKAANSSVKHALHDFLFGHEATIDGGRRDRFWYQHPSGLADMMSYGALKQKHPDAFIFSFVRNPYSQTVSCYHEKIVKRRKYGLINSFRDSGFTPEMTFRDFVDHIATIPDEVADVHFKSQASMLTVKGKSTCDFIGKTETMDKDWAHLQATISGKSGHHLPNIRTIHQQADRPKPRDLYNDYLITKVRERYDNDFRLFYPTDITP</sequence>
<evidence type="ECO:0008006" key="10">
    <source>
        <dbReference type="Google" id="ProtNLM"/>
    </source>
</evidence>
<evidence type="ECO:0000313" key="9">
    <source>
        <dbReference type="Proteomes" id="UP000630923"/>
    </source>
</evidence>
<dbReference type="GO" id="GO:0008146">
    <property type="term" value="F:sulfotransferase activity"/>
    <property type="evidence" value="ECO:0007669"/>
    <property type="project" value="InterPro"/>
</dbReference>
<evidence type="ECO:0000256" key="1">
    <source>
        <dbReference type="ARBA" id="ARBA00004323"/>
    </source>
</evidence>
<name>A0A919AJ13_9PROT</name>
<evidence type="ECO:0000256" key="6">
    <source>
        <dbReference type="ARBA" id="ARBA00023136"/>
    </source>
</evidence>
<keyword evidence="5" id="KW-0333">Golgi apparatus</keyword>
<comment type="subcellular location">
    <subcellularLocation>
        <location evidence="1">Golgi apparatus membrane</location>
        <topology evidence="1">Single-pass type II membrane protein</topology>
    </subcellularLocation>
</comment>
<dbReference type="InterPro" id="IPR027417">
    <property type="entry name" value="P-loop_NTPase"/>
</dbReference>
<keyword evidence="7" id="KW-0325">Glycoprotein</keyword>
<evidence type="ECO:0000313" key="8">
    <source>
        <dbReference type="EMBL" id="GHF11030.1"/>
    </source>
</evidence>
<reference evidence="8" key="2">
    <citation type="submission" date="2020-09" db="EMBL/GenBank/DDBJ databases">
        <authorList>
            <person name="Sun Q."/>
            <person name="Kim S."/>
        </authorList>
    </citation>
    <scope>NUCLEOTIDE SEQUENCE</scope>
    <source>
        <strain evidence="8">KCTC 42590</strain>
    </source>
</reference>
<evidence type="ECO:0000256" key="5">
    <source>
        <dbReference type="ARBA" id="ARBA00023034"/>
    </source>
</evidence>
<reference evidence="8" key="1">
    <citation type="journal article" date="2014" name="Int. J. Syst. Evol. Microbiol.">
        <title>Complete genome sequence of Corynebacterium casei LMG S-19264T (=DSM 44701T), isolated from a smear-ripened cheese.</title>
        <authorList>
            <consortium name="US DOE Joint Genome Institute (JGI-PGF)"/>
            <person name="Walter F."/>
            <person name="Albersmeier A."/>
            <person name="Kalinowski J."/>
            <person name="Ruckert C."/>
        </authorList>
    </citation>
    <scope>NUCLEOTIDE SEQUENCE</scope>
    <source>
        <strain evidence="8">KCTC 42590</strain>
    </source>
</reference>
<dbReference type="SUPFAM" id="SSF52540">
    <property type="entry name" value="P-loop containing nucleoside triphosphate hydrolases"/>
    <property type="match status" value="1"/>
</dbReference>
<dbReference type="PANTHER" id="PTHR12137">
    <property type="entry name" value="CARBOHYDRATE SULFOTRANSFERASE"/>
    <property type="match status" value="1"/>
</dbReference>
<dbReference type="GO" id="GO:0016020">
    <property type="term" value="C:membrane"/>
    <property type="evidence" value="ECO:0007669"/>
    <property type="project" value="InterPro"/>
</dbReference>
<comment type="caution">
    <text evidence="8">The sequence shown here is derived from an EMBL/GenBank/DDBJ whole genome shotgun (WGS) entry which is preliminary data.</text>
</comment>
<evidence type="ECO:0000256" key="7">
    <source>
        <dbReference type="ARBA" id="ARBA00023180"/>
    </source>
</evidence>
<keyword evidence="3" id="KW-0812">Transmembrane</keyword>
<accession>A0A919AJ13</accession>
<protein>
    <recommendedName>
        <fullName evidence="10">Sulfotransferase family protein</fullName>
    </recommendedName>
</protein>
<evidence type="ECO:0000256" key="3">
    <source>
        <dbReference type="ARBA" id="ARBA00022692"/>
    </source>
</evidence>
<dbReference type="Proteomes" id="UP000630923">
    <property type="component" value="Unassembled WGS sequence"/>
</dbReference>
<dbReference type="InterPro" id="IPR018011">
    <property type="entry name" value="Carb_sulfotrans_8-10"/>
</dbReference>
<dbReference type="Pfam" id="PF03567">
    <property type="entry name" value="Sulfotransfer_2"/>
    <property type="match status" value="1"/>
</dbReference>
<gene>
    <name evidence="8" type="ORF">GCM10017044_00900</name>
</gene>
<evidence type="ECO:0000256" key="2">
    <source>
        <dbReference type="ARBA" id="ARBA00022679"/>
    </source>
</evidence>
<organism evidence="8 9">
    <name type="scientific">Kordiimonas sediminis</name>
    <dbReference type="NCBI Taxonomy" id="1735581"/>
    <lineage>
        <taxon>Bacteria</taxon>
        <taxon>Pseudomonadati</taxon>
        <taxon>Pseudomonadota</taxon>
        <taxon>Alphaproteobacteria</taxon>
        <taxon>Kordiimonadales</taxon>
        <taxon>Kordiimonadaceae</taxon>
        <taxon>Kordiimonas</taxon>
    </lineage>
</organism>
<dbReference type="AlphaFoldDB" id="A0A919AJ13"/>
<keyword evidence="9" id="KW-1185">Reference proteome</keyword>